<organism evidence="2">
    <name type="scientific">Arundo donax</name>
    <name type="common">Giant reed</name>
    <name type="synonym">Donax arundinaceus</name>
    <dbReference type="NCBI Taxonomy" id="35708"/>
    <lineage>
        <taxon>Eukaryota</taxon>
        <taxon>Viridiplantae</taxon>
        <taxon>Streptophyta</taxon>
        <taxon>Embryophyta</taxon>
        <taxon>Tracheophyta</taxon>
        <taxon>Spermatophyta</taxon>
        <taxon>Magnoliopsida</taxon>
        <taxon>Liliopsida</taxon>
        <taxon>Poales</taxon>
        <taxon>Poaceae</taxon>
        <taxon>PACMAD clade</taxon>
        <taxon>Arundinoideae</taxon>
        <taxon>Arundineae</taxon>
        <taxon>Arundo</taxon>
    </lineage>
</organism>
<evidence type="ECO:0000256" key="1">
    <source>
        <dbReference type="SAM" id="Phobius"/>
    </source>
</evidence>
<evidence type="ECO:0000313" key="2">
    <source>
        <dbReference type="EMBL" id="JAE20677.1"/>
    </source>
</evidence>
<reference evidence="2" key="2">
    <citation type="journal article" date="2015" name="Data Brief">
        <title>Shoot transcriptome of the giant reed, Arundo donax.</title>
        <authorList>
            <person name="Barrero R.A."/>
            <person name="Guerrero F.D."/>
            <person name="Moolhuijzen P."/>
            <person name="Goolsby J.A."/>
            <person name="Tidwell J."/>
            <person name="Bellgard S.E."/>
            <person name="Bellgard M.I."/>
        </authorList>
    </citation>
    <scope>NUCLEOTIDE SEQUENCE</scope>
    <source>
        <tissue evidence="2">Shoot tissue taken approximately 20 cm above the soil surface</tissue>
    </source>
</reference>
<reference evidence="2" key="1">
    <citation type="submission" date="2014-09" db="EMBL/GenBank/DDBJ databases">
        <authorList>
            <person name="Magalhaes I.L.F."/>
            <person name="Oliveira U."/>
            <person name="Santos F.R."/>
            <person name="Vidigal T.H.D.A."/>
            <person name="Brescovit A.D."/>
            <person name="Santos A.J."/>
        </authorList>
    </citation>
    <scope>NUCLEOTIDE SEQUENCE</scope>
    <source>
        <tissue evidence="2">Shoot tissue taken approximately 20 cm above the soil surface</tissue>
    </source>
</reference>
<feature type="transmembrane region" description="Helical" evidence="1">
    <location>
        <begin position="28"/>
        <end position="49"/>
    </location>
</feature>
<keyword evidence="1" id="KW-0472">Membrane</keyword>
<dbReference type="EMBL" id="GBRH01177219">
    <property type="protein sequence ID" value="JAE20677.1"/>
    <property type="molecule type" value="Transcribed_RNA"/>
</dbReference>
<accession>A0A0A9G882</accession>
<keyword evidence="1" id="KW-1133">Transmembrane helix</keyword>
<name>A0A0A9G882_ARUDO</name>
<protein>
    <submittedName>
        <fullName evidence="2">Uncharacterized protein</fullName>
    </submittedName>
</protein>
<sequence length="52" mass="6372">MVCRKSYMQHYVGTFYISRYGCCQQGKFLLWYLIWYMCTTFGNYLNVLYVTD</sequence>
<keyword evidence="1" id="KW-0812">Transmembrane</keyword>
<proteinExistence type="predicted"/>
<dbReference type="AlphaFoldDB" id="A0A0A9G882"/>